<protein>
    <submittedName>
        <fullName evidence="1">Gene transfer agent family protein</fullName>
    </submittedName>
</protein>
<dbReference type="InterPro" id="IPR021791">
    <property type="entry name" value="Phage_TAC_11"/>
</dbReference>
<dbReference type="Pfam" id="PF11836">
    <property type="entry name" value="Phage_TAC_11"/>
    <property type="match status" value="1"/>
</dbReference>
<dbReference type="EMBL" id="JBHUII010000006">
    <property type="protein sequence ID" value="MFD2206638.1"/>
    <property type="molecule type" value="Genomic_DNA"/>
</dbReference>
<evidence type="ECO:0000313" key="2">
    <source>
        <dbReference type="Proteomes" id="UP001597294"/>
    </source>
</evidence>
<organism evidence="1 2">
    <name type="scientific">Kiloniella antarctica</name>
    <dbReference type="NCBI Taxonomy" id="1550907"/>
    <lineage>
        <taxon>Bacteria</taxon>
        <taxon>Pseudomonadati</taxon>
        <taxon>Pseudomonadota</taxon>
        <taxon>Alphaproteobacteria</taxon>
        <taxon>Rhodospirillales</taxon>
        <taxon>Kiloniellaceae</taxon>
        <taxon>Kiloniella</taxon>
    </lineage>
</organism>
<comment type="caution">
    <text evidence="1">The sequence shown here is derived from an EMBL/GenBank/DDBJ whole genome shotgun (WGS) entry which is preliminary data.</text>
</comment>
<accession>A0ABW5BKE9</accession>
<evidence type="ECO:0000313" key="1">
    <source>
        <dbReference type="EMBL" id="MFD2206638.1"/>
    </source>
</evidence>
<keyword evidence="2" id="KW-1185">Reference proteome</keyword>
<dbReference type="RefSeq" id="WP_380252467.1">
    <property type="nucleotide sequence ID" value="NZ_JBHUII010000006.1"/>
</dbReference>
<name>A0ABW5BKE9_9PROT</name>
<reference evidence="2" key="1">
    <citation type="journal article" date="2019" name="Int. J. Syst. Evol. Microbiol.">
        <title>The Global Catalogue of Microorganisms (GCM) 10K type strain sequencing project: providing services to taxonomists for standard genome sequencing and annotation.</title>
        <authorList>
            <consortium name="The Broad Institute Genomics Platform"/>
            <consortium name="The Broad Institute Genome Sequencing Center for Infectious Disease"/>
            <person name="Wu L."/>
            <person name="Ma J."/>
        </authorList>
    </citation>
    <scope>NUCLEOTIDE SEQUENCE [LARGE SCALE GENOMIC DNA]</scope>
    <source>
        <strain evidence="2">CGMCC 4.7192</strain>
    </source>
</reference>
<gene>
    <name evidence="1" type="ORF">ACFSKO_13475</name>
</gene>
<sequence length="120" mass="12748">MVNKIRGEVPITLDGNKYKLVPSFECLCEIEADTGKGIVALARKVFANDFTLSEITAIITRGLNAAGEPAIFDKVGPMVVGAGVLSDDIQTPVRAFFNHAITGGQIKSAEGNEKAAKRQT</sequence>
<proteinExistence type="predicted"/>
<dbReference type="Proteomes" id="UP001597294">
    <property type="component" value="Unassembled WGS sequence"/>
</dbReference>